<name>A0ABV7KDU7_9HYPH</name>
<dbReference type="Gene3D" id="3.40.50.300">
    <property type="entry name" value="P-loop containing nucleotide triphosphate hydrolases"/>
    <property type="match status" value="1"/>
</dbReference>
<gene>
    <name evidence="2" type="ORF">ACFOHJ_19660</name>
</gene>
<dbReference type="PANTHER" id="PTHR12788:SF10">
    <property type="entry name" value="PROTEIN-TYROSINE SULFOTRANSFERASE"/>
    <property type="match status" value="1"/>
</dbReference>
<dbReference type="RefSeq" id="WP_378223744.1">
    <property type="nucleotide sequence ID" value="NZ_JBHRTK010000022.1"/>
</dbReference>
<dbReference type="EC" id="2.8.2.-" evidence="2"/>
<evidence type="ECO:0000256" key="1">
    <source>
        <dbReference type="ARBA" id="ARBA00022679"/>
    </source>
</evidence>
<dbReference type="PANTHER" id="PTHR12788">
    <property type="entry name" value="PROTEIN-TYROSINE SULFOTRANSFERASE 2"/>
    <property type="match status" value="1"/>
</dbReference>
<protein>
    <submittedName>
        <fullName evidence="2">Sulfotransferase family protein</fullName>
        <ecNumber evidence="2">2.8.2.-</ecNumber>
    </submittedName>
</protein>
<dbReference type="SUPFAM" id="SSF52540">
    <property type="entry name" value="P-loop containing nucleoside triphosphate hydrolases"/>
    <property type="match status" value="1"/>
</dbReference>
<keyword evidence="3" id="KW-1185">Reference proteome</keyword>
<organism evidence="2 3">
    <name type="scientific">Aquamicrobium soli</name>
    <dbReference type="NCBI Taxonomy" id="1811518"/>
    <lineage>
        <taxon>Bacteria</taxon>
        <taxon>Pseudomonadati</taxon>
        <taxon>Pseudomonadota</taxon>
        <taxon>Alphaproteobacteria</taxon>
        <taxon>Hyphomicrobiales</taxon>
        <taxon>Phyllobacteriaceae</taxon>
        <taxon>Aquamicrobium</taxon>
    </lineage>
</organism>
<evidence type="ECO:0000313" key="3">
    <source>
        <dbReference type="Proteomes" id="UP001595583"/>
    </source>
</evidence>
<dbReference type="Proteomes" id="UP001595583">
    <property type="component" value="Unassembled WGS sequence"/>
</dbReference>
<keyword evidence="1 2" id="KW-0808">Transferase</keyword>
<evidence type="ECO:0000313" key="2">
    <source>
        <dbReference type="EMBL" id="MFC3208444.1"/>
    </source>
</evidence>
<dbReference type="Pfam" id="PF13469">
    <property type="entry name" value="Sulfotransfer_3"/>
    <property type="match status" value="1"/>
</dbReference>
<dbReference type="GO" id="GO:0016740">
    <property type="term" value="F:transferase activity"/>
    <property type="evidence" value="ECO:0007669"/>
    <property type="project" value="UniProtKB-KW"/>
</dbReference>
<accession>A0ABV7KDU7</accession>
<dbReference type="EMBL" id="JBHRTK010000022">
    <property type="protein sequence ID" value="MFC3208444.1"/>
    <property type="molecule type" value="Genomic_DNA"/>
</dbReference>
<proteinExistence type="predicted"/>
<sequence>MQRVVRRLVPKPKSSVFICGCGHTGSSLLARILAAHPSVFSFPYETGAFDWNGRSKWYRAASALAQVALSGRDIWVEKSPSHIHHTDKIRTWLPNAQFIVTTRDGRDVVASLGKRYGDFEVSFKRWLRDSKASRLCLEEQPSVLWRYEDFIDDPSDSLAALCGFIGVPFEPDMLDYHNKPVTWGRSRRTQDAHALKRRAQVNEPIRDFRGAWKETLPAEVERQFHAGEAKELMAYFGYA</sequence>
<reference evidence="3" key="1">
    <citation type="journal article" date="2019" name="Int. J. Syst. Evol. Microbiol.">
        <title>The Global Catalogue of Microorganisms (GCM) 10K type strain sequencing project: providing services to taxonomists for standard genome sequencing and annotation.</title>
        <authorList>
            <consortium name="The Broad Institute Genomics Platform"/>
            <consortium name="The Broad Institute Genome Sequencing Center for Infectious Disease"/>
            <person name="Wu L."/>
            <person name="Ma J."/>
        </authorList>
    </citation>
    <scope>NUCLEOTIDE SEQUENCE [LARGE SCALE GENOMIC DNA]</scope>
    <source>
        <strain evidence="3">KCTC 52165</strain>
    </source>
</reference>
<dbReference type="InterPro" id="IPR027417">
    <property type="entry name" value="P-loop_NTPase"/>
</dbReference>
<dbReference type="InterPro" id="IPR026634">
    <property type="entry name" value="TPST-like"/>
</dbReference>
<comment type="caution">
    <text evidence="2">The sequence shown here is derived from an EMBL/GenBank/DDBJ whole genome shotgun (WGS) entry which is preliminary data.</text>
</comment>